<sequence length="60" mass="6560">MPPSDLLKPCTLERVAEQTVGALAHGYIVNTTCGGKLNSQLEGISKWAKEQEAIYNDNKQ</sequence>
<accession>A0AAX4G6P6</accession>
<proteinExistence type="predicted"/>
<evidence type="ECO:0000313" key="1">
    <source>
        <dbReference type="EMBL" id="WOZ57501.1"/>
    </source>
</evidence>
<organism evidence="1 2">
    <name type="scientific">Pseudomonas phage vB_PseuGesM_254</name>
    <dbReference type="NCBI Taxonomy" id="3092638"/>
    <lineage>
        <taxon>Viruses</taxon>
        <taxon>Duplodnaviria</taxon>
        <taxon>Heunggongvirae</taxon>
        <taxon>Uroviricota</taxon>
        <taxon>Caudoviricetes</taxon>
        <taxon>Vandenendeviridae</taxon>
        <taxon>Chemalvirus</taxon>
        <taxon>Chemalvirus PseuGes254</taxon>
    </lineage>
</organism>
<dbReference type="EMBL" id="OR575930">
    <property type="protein sequence ID" value="WOZ57501.1"/>
    <property type="molecule type" value="Genomic_DNA"/>
</dbReference>
<reference evidence="2" key="1">
    <citation type="submission" date="2024-05" db="EMBL/GenBank/DDBJ databases">
        <authorList>
            <person name="Tikunov A.Y."/>
            <person name="Morozova V.V."/>
            <person name="Kozlova Y.N."/>
            <person name="Tikunova N.V."/>
            <person name="Babkin I.V."/>
        </authorList>
    </citation>
    <scope>NUCLEOTIDE SEQUENCE [LARGE SCALE GENOMIC DNA]</scope>
</reference>
<evidence type="ECO:0000313" key="2">
    <source>
        <dbReference type="Proteomes" id="UP001305174"/>
    </source>
</evidence>
<keyword evidence="2" id="KW-1185">Reference proteome</keyword>
<name>A0AAX4G6P6_9CAUD</name>
<dbReference type="Proteomes" id="UP001305174">
    <property type="component" value="Segment"/>
</dbReference>
<protein>
    <submittedName>
        <fullName evidence="1">Pilus machine protein</fullName>
    </submittedName>
</protein>